<dbReference type="SUPFAM" id="SSF52096">
    <property type="entry name" value="ClpP/crotonase"/>
    <property type="match status" value="1"/>
</dbReference>
<dbReference type="Proteomes" id="UP000281985">
    <property type="component" value="Unassembled WGS sequence"/>
</dbReference>
<evidence type="ECO:0000259" key="1">
    <source>
        <dbReference type="Pfam" id="PF03572"/>
    </source>
</evidence>
<feature type="domain" description="Tail specific protease" evidence="1">
    <location>
        <begin position="253"/>
        <end position="470"/>
    </location>
</feature>
<dbReference type="GO" id="GO:0030288">
    <property type="term" value="C:outer membrane-bounded periplasmic space"/>
    <property type="evidence" value="ECO:0007669"/>
    <property type="project" value="TreeGrafter"/>
</dbReference>
<dbReference type="GO" id="GO:0006508">
    <property type="term" value="P:proteolysis"/>
    <property type="evidence" value="ECO:0007669"/>
    <property type="project" value="InterPro"/>
</dbReference>
<dbReference type="PANTHER" id="PTHR32060">
    <property type="entry name" value="TAIL-SPECIFIC PROTEASE"/>
    <property type="match status" value="1"/>
</dbReference>
<dbReference type="RefSeq" id="WP_121918453.1">
    <property type="nucleotide sequence ID" value="NZ_REFV01000018.1"/>
</dbReference>
<dbReference type="InterPro" id="IPR005151">
    <property type="entry name" value="Tail-specific_protease"/>
</dbReference>
<proteinExistence type="predicted"/>
<dbReference type="EMBL" id="REFV01000018">
    <property type="protein sequence ID" value="RMB56313.1"/>
    <property type="molecule type" value="Genomic_DNA"/>
</dbReference>
<dbReference type="InterPro" id="IPR029045">
    <property type="entry name" value="ClpP/crotonase-like_dom_sf"/>
</dbReference>
<dbReference type="AlphaFoldDB" id="A0A3M0G328"/>
<protein>
    <submittedName>
        <fullName evidence="2">Peptidase S41</fullName>
    </submittedName>
</protein>
<keyword evidence="3" id="KW-1185">Reference proteome</keyword>
<comment type="caution">
    <text evidence="2">The sequence shown here is derived from an EMBL/GenBank/DDBJ whole genome shotgun (WGS) entry which is preliminary data.</text>
</comment>
<dbReference type="Gene3D" id="3.90.226.10">
    <property type="entry name" value="2-enoyl-CoA Hydratase, Chain A, domain 1"/>
    <property type="match status" value="1"/>
</dbReference>
<evidence type="ECO:0000313" key="3">
    <source>
        <dbReference type="Proteomes" id="UP000281985"/>
    </source>
</evidence>
<dbReference type="GO" id="GO:0007165">
    <property type="term" value="P:signal transduction"/>
    <property type="evidence" value="ECO:0007669"/>
    <property type="project" value="TreeGrafter"/>
</dbReference>
<organism evidence="2 3">
    <name type="scientific">Dokdonia sinensis</name>
    <dbReference type="NCBI Taxonomy" id="2479847"/>
    <lineage>
        <taxon>Bacteria</taxon>
        <taxon>Pseudomonadati</taxon>
        <taxon>Bacteroidota</taxon>
        <taxon>Flavobacteriia</taxon>
        <taxon>Flavobacteriales</taxon>
        <taxon>Flavobacteriaceae</taxon>
        <taxon>Dokdonia</taxon>
    </lineage>
</organism>
<dbReference type="GO" id="GO:0004175">
    <property type="term" value="F:endopeptidase activity"/>
    <property type="evidence" value="ECO:0007669"/>
    <property type="project" value="TreeGrafter"/>
</dbReference>
<dbReference type="OrthoDB" id="2327485at2"/>
<name>A0A3M0G328_9FLAO</name>
<evidence type="ECO:0000313" key="2">
    <source>
        <dbReference type="EMBL" id="RMB56313.1"/>
    </source>
</evidence>
<sequence>MKKLITLIVLIQLSYNGFSQTCDCKATLEWAKKVFEENDAGFSTIMNMQGKPQAYKIHNALFRQKVETIFDITKCASTIDEWMKFFRSGHLRFAVLPSIVNDTNIENQPNEDSKSEKKWEKIDFNLEEFNSYLLKKNTSDFEGVWVSGPYEIGIRKIGEEYIGFIIDPGTSNWQKGQVKLRIKKDRSAIYFMGDYSEERMENTQLWEADYLRIGFITLQRKSSLLSPNSLVAEYFKAIEATEPYFKKLDESTVYIRIPSFNPSEKVKIDSLLKIHHLDILNAQNFLIDIRNNSGGGDSSYEELIPYLYTNPIRKIGIEYLATEYNKKMWLDFANNKGFIKELYGGKDWPVEMQKECQGIYEKLAPYDGEFVSLDDSPVKENVIDNVYPFPKKIGILINGNVASTSEQFVLAARQSMKVKLFGTTTYGALDMSNLNYVKSPCGQFYINFASSRSKRLPENKIDDIGLQPDYYFDKTIKPYKWIDKTIEILNYK</sequence>
<reference evidence="2 3" key="1">
    <citation type="submission" date="2018-10" db="EMBL/GenBank/DDBJ databases">
        <title>Dokdonia luteus sp. nov., isolated from sea water.</title>
        <authorList>
            <person name="Zhou L.Y."/>
            <person name="Du Z.J."/>
        </authorList>
    </citation>
    <scope>NUCLEOTIDE SEQUENCE [LARGE SCALE GENOMIC DNA]</scope>
    <source>
        <strain evidence="2 3">SH27</strain>
    </source>
</reference>
<dbReference type="PANTHER" id="PTHR32060:SF30">
    <property type="entry name" value="CARBOXY-TERMINAL PROCESSING PROTEASE CTPA"/>
    <property type="match status" value="1"/>
</dbReference>
<dbReference type="GO" id="GO:0008236">
    <property type="term" value="F:serine-type peptidase activity"/>
    <property type="evidence" value="ECO:0007669"/>
    <property type="project" value="InterPro"/>
</dbReference>
<gene>
    <name evidence="2" type="ORF">EAX61_14590</name>
</gene>
<accession>A0A3M0G328</accession>
<dbReference type="Pfam" id="PF03572">
    <property type="entry name" value="Peptidase_S41"/>
    <property type="match status" value="1"/>
</dbReference>